<evidence type="ECO:0000313" key="2">
    <source>
        <dbReference type="EMBL" id="PPQ90306.1"/>
    </source>
</evidence>
<feature type="compositionally biased region" description="Basic and acidic residues" evidence="1">
    <location>
        <begin position="97"/>
        <end position="111"/>
    </location>
</feature>
<feature type="non-terminal residue" evidence="2">
    <location>
        <position position="1"/>
    </location>
</feature>
<dbReference type="AlphaFoldDB" id="A0A409XHS9"/>
<gene>
    <name evidence="2" type="ORF">CVT25_013275</name>
</gene>
<evidence type="ECO:0000313" key="3">
    <source>
        <dbReference type="Proteomes" id="UP000283269"/>
    </source>
</evidence>
<proteinExistence type="predicted"/>
<feature type="region of interest" description="Disordered" evidence="1">
    <location>
        <begin position="89"/>
        <end position="111"/>
    </location>
</feature>
<reference evidence="2 3" key="1">
    <citation type="journal article" date="2018" name="Evol. Lett.">
        <title>Horizontal gene cluster transfer increased hallucinogenic mushroom diversity.</title>
        <authorList>
            <person name="Reynolds H.T."/>
            <person name="Vijayakumar V."/>
            <person name="Gluck-Thaler E."/>
            <person name="Korotkin H.B."/>
            <person name="Matheny P.B."/>
            <person name="Slot J.C."/>
        </authorList>
    </citation>
    <scope>NUCLEOTIDE SEQUENCE [LARGE SCALE GENOMIC DNA]</scope>
    <source>
        <strain evidence="2 3">2631</strain>
    </source>
</reference>
<sequence length="111" mass="11928">SLTPANEHSKKYTTPFRPRSPAWWVGAARPSRTPLFPKPAAAAPVRRASAINAPVAPLSPNLLQAAVVALLAHVLHALASPRNANARCFHPRLPSAPKREQVCTKDGEETN</sequence>
<accession>A0A409XHS9</accession>
<comment type="caution">
    <text evidence="2">The sequence shown here is derived from an EMBL/GenBank/DDBJ whole genome shotgun (WGS) entry which is preliminary data.</text>
</comment>
<name>A0A409XHS9_PSICY</name>
<evidence type="ECO:0000256" key="1">
    <source>
        <dbReference type="SAM" id="MobiDB-lite"/>
    </source>
</evidence>
<organism evidence="2 3">
    <name type="scientific">Psilocybe cyanescens</name>
    <dbReference type="NCBI Taxonomy" id="93625"/>
    <lineage>
        <taxon>Eukaryota</taxon>
        <taxon>Fungi</taxon>
        <taxon>Dikarya</taxon>
        <taxon>Basidiomycota</taxon>
        <taxon>Agaricomycotina</taxon>
        <taxon>Agaricomycetes</taxon>
        <taxon>Agaricomycetidae</taxon>
        <taxon>Agaricales</taxon>
        <taxon>Agaricineae</taxon>
        <taxon>Strophariaceae</taxon>
        <taxon>Psilocybe</taxon>
    </lineage>
</organism>
<dbReference type="EMBL" id="NHYD01001657">
    <property type="protein sequence ID" value="PPQ90306.1"/>
    <property type="molecule type" value="Genomic_DNA"/>
</dbReference>
<dbReference type="InParanoid" id="A0A409XHS9"/>
<protein>
    <submittedName>
        <fullName evidence="2">Uncharacterized protein</fullName>
    </submittedName>
</protein>
<keyword evidence="3" id="KW-1185">Reference proteome</keyword>
<dbReference type="Proteomes" id="UP000283269">
    <property type="component" value="Unassembled WGS sequence"/>
</dbReference>